<feature type="region of interest" description="Disordered" evidence="6">
    <location>
        <begin position="99"/>
        <end position="162"/>
    </location>
</feature>
<reference evidence="8 9" key="1">
    <citation type="submission" date="2016-05" db="EMBL/GenBank/DDBJ databases">
        <title>Nuclear genome of Blastocystis sp. subtype 1 NandII.</title>
        <authorList>
            <person name="Gentekaki E."/>
            <person name="Curtis B."/>
            <person name="Stairs C."/>
            <person name="Eme L."/>
            <person name="Herman E."/>
            <person name="Klimes V."/>
            <person name="Arias M.C."/>
            <person name="Elias M."/>
            <person name="Hilliou F."/>
            <person name="Klute M."/>
            <person name="Malik S.-B."/>
            <person name="Pightling A."/>
            <person name="Rachubinski R."/>
            <person name="Salas D."/>
            <person name="Schlacht A."/>
            <person name="Suga H."/>
            <person name="Archibald J."/>
            <person name="Ball S.G."/>
            <person name="Clark G."/>
            <person name="Dacks J."/>
            <person name="Van Der Giezen M."/>
            <person name="Tsaousis A."/>
            <person name="Roger A."/>
        </authorList>
    </citation>
    <scope>NUCLEOTIDE SEQUENCE [LARGE SCALE GENOMIC DNA]</scope>
    <source>
        <strain evidence="9">ATCC 50177 / NandII</strain>
    </source>
</reference>
<keyword evidence="4 8" id="KW-0689">Ribosomal protein</keyword>
<protein>
    <submittedName>
        <fullName evidence="8">40S ribosomal protein S10</fullName>
    </submittedName>
</protein>
<evidence type="ECO:0000256" key="3">
    <source>
        <dbReference type="ARBA" id="ARBA00022490"/>
    </source>
</evidence>
<evidence type="ECO:0000256" key="4">
    <source>
        <dbReference type="ARBA" id="ARBA00022980"/>
    </source>
</evidence>
<dbReference type="EMBL" id="LXWW01000430">
    <property type="protein sequence ID" value="OAO13249.1"/>
    <property type="molecule type" value="Genomic_DNA"/>
</dbReference>
<dbReference type="OrthoDB" id="5211809at2759"/>
<evidence type="ECO:0000256" key="6">
    <source>
        <dbReference type="SAM" id="MobiDB-lite"/>
    </source>
</evidence>
<keyword evidence="5" id="KW-0687">Ribonucleoprotein</keyword>
<dbReference type="Pfam" id="PF03501">
    <property type="entry name" value="S10_plectin"/>
    <property type="match status" value="1"/>
</dbReference>
<comment type="similarity">
    <text evidence="2">Belongs to the eukaryotic ribosomal protein eS10 family.</text>
</comment>
<dbReference type="STRING" id="478820.A0A196SB64"/>
<dbReference type="GO" id="GO:0003723">
    <property type="term" value="F:RNA binding"/>
    <property type="evidence" value="ECO:0007669"/>
    <property type="project" value="TreeGrafter"/>
</dbReference>
<sequence length="162" mass="19335">MLVDRKDTLMVYRQLFEDGVFTTIDDVHATYVLGKDENGEDITVSNLKVIKLLQSLWSRGYVKKTYSWCHFYYTLTDSGLQYLREFLHLPNDIVPNTYKRVNPTLPREDRPRFRRDGERRPYGRDGERRPYGRDGERRGFRNNRSGFRDQPKEQPAEQPKEL</sequence>
<comment type="subcellular location">
    <subcellularLocation>
        <location evidence="1">Cytoplasm</location>
    </subcellularLocation>
</comment>
<dbReference type="PANTHER" id="PTHR12146:SF0">
    <property type="entry name" value="RIBOSOMAL PROTEIN S10"/>
    <property type="match status" value="1"/>
</dbReference>
<organism evidence="8 9">
    <name type="scientific">Blastocystis sp. subtype 1 (strain ATCC 50177 / NandII)</name>
    <dbReference type="NCBI Taxonomy" id="478820"/>
    <lineage>
        <taxon>Eukaryota</taxon>
        <taxon>Sar</taxon>
        <taxon>Stramenopiles</taxon>
        <taxon>Bigyra</taxon>
        <taxon>Opalozoa</taxon>
        <taxon>Opalinata</taxon>
        <taxon>Blastocystidae</taxon>
        <taxon>Blastocystis</taxon>
    </lineage>
</organism>
<dbReference type="Gene3D" id="1.10.10.10">
    <property type="entry name" value="Winged helix-like DNA-binding domain superfamily/Winged helix DNA-binding domain"/>
    <property type="match status" value="1"/>
</dbReference>
<name>A0A196SB64_BLAHN</name>
<dbReference type="GO" id="GO:0003735">
    <property type="term" value="F:structural constituent of ribosome"/>
    <property type="evidence" value="ECO:0007669"/>
    <property type="project" value="TreeGrafter"/>
</dbReference>
<accession>A0A196SB64</accession>
<proteinExistence type="inferred from homology"/>
<evidence type="ECO:0000313" key="9">
    <source>
        <dbReference type="Proteomes" id="UP000078348"/>
    </source>
</evidence>
<gene>
    <name evidence="8" type="ORF">AV274_5046</name>
</gene>
<feature type="domain" description="Plectin/eS10 N-terminal" evidence="7">
    <location>
        <begin position="4"/>
        <end position="100"/>
    </location>
</feature>
<dbReference type="GO" id="GO:0022627">
    <property type="term" value="C:cytosolic small ribosomal subunit"/>
    <property type="evidence" value="ECO:0007669"/>
    <property type="project" value="TreeGrafter"/>
</dbReference>
<dbReference type="AlphaFoldDB" id="A0A196SB64"/>
<dbReference type="InterPro" id="IPR036388">
    <property type="entry name" value="WH-like_DNA-bd_sf"/>
</dbReference>
<feature type="compositionally biased region" description="Basic and acidic residues" evidence="6">
    <location>
        <begin position="106"/>
        <end position="139"/>
    </location>
</feature>
<dbReference type="InterPro" id="IPR005326">
    <property type="entry name" value="Plectin_eS10_N"/>
</dbReference>
<comment type="caution">
    <text evidence="8">The sequence shown here is derived from an EMBL/GenBank/DDBJ whole genome shotgun (WGS) entry which is preliminary data.</text>
</comment>
<feature type="compositionally biased region" description="Basic and acidic residues" evidence="6">
    <location>
        <begin position="146"/>
        <end position="162"/>
    </location>
</feature>
<keyword evidence="9" id="KW-1185">Reference proteome</keyword>
<dbReference type="InterPro" id="IPR037447">
    <property type="entry name" value="Ribosomal_eS10"/>
</dbReference>
<evidence type="ECO:0000256" key="2">
    <source>
        <dbReference type="ARBA" id="ARBA00007278"/>
    </source>
</evidence>
<evidence type="ECO:0000313" key="8">
    <source>
        <dbReference type="EMBL" id="OAO13249.1"/>
    </source>
</evidence>
<evidence type="ECO:0000259" key="7">
    <source>
        <dbReference type="Pfam" id="PF03501"/>
    </source>
</evidence>
<dbReference type="Proteomes" id="UP000078348">
    <property type="component" value="Unassembled WGS sequence"/>
</dbReference>
<keyword evidence="3" id="KW-0963">Cytoplasm</keyword>
<evidence type="ECO:0000256" key="1">
    <source>
        <dbReference type="ARBA" id="ARBA00004496"/>
    </source>
</evidence>
<dbReference type="PANTHER" id="PTHR12146">
    <property type="entry name" value="40S RIBOSOMAL PROTEIN S10"/>
    <property type="match status" value="1"/>
</dbReference>
<evidence type="ECO:0000256" key="5">
    <source>
        <dbReference type="ARBA" id="ARBA00023274"/>
    </source>
</evidence>